<proteinExistence type="predicted"/>
<dbReference type="AlphaFoldDB" id="A0A840UVA7"/>
<dbReference type="Gene3D" id="1.25.40.10">
    <property type="entry name" value="Tetratricopeptide repeat domain"/>
    <property type="match status" value="1"/>
</dbReference>
<dbReference type="Pfam" id="PF13174">
    <property type="entry name" value="TPR_6"/>
    <property type="match status" value="1"/>
</dbReference>
<dbReference type="InterPro" id="IPR019734">
    <property type="entry name" value="TPR_rpt"/>
</dbReference>
<dbReference type="InterPro" id="IPR011990">
    <property type="entry name" value="TPR-like_helical_dom_sf"/>
</dbReference>
<comment type="caution">
    <text evidence="1">The sequence shown here is derived from an EMBL/GenBank/DDBJ whole genome shotgun (WGS) entry which is preliminary data.</text>
</comment>
<keyword evidence="2" id="KW-1185">Reference proteome</keyword>
<gene>
    <name evidence="1" type="ORF">HNQ81_003391</name>
</gene>
<dbReference type="EMBL" id="JACHEO010000031">
    <property type="protein sequence ID" value="MBB5349635.1"/>
    <property type="molecule type" value="Genomic_DNA"/>
</dbReference>
<evidence type="ECO:0000313" key="1">
    <source>
        <dbReference type="EMBL" id="MBB5349635.1"/>
    </source>
</evidence>
<name>A0A840UVA7_9BACT</name>
<evidence type="ECO:0000313" key="2">
    <source>
        <dbReference type="Proteomes" id="UP000539642"/>
    </source>
</evidence>
<dbReference type="Proteomes" id="UP000539642">
    <property type="component" value="Unassembled WGS sequence"/>
</dbReference>
<dbReference type="SUPFAM" id="SSF48452">
    <property type="entry name" value="TPR-like"/>
    <property type="match status" value="1"/>
</dbReference>
<organism evidence="1 2">
    <name type="scientific">Desulfoprunum benzoelyticum</name>
    <dbReference type="NCBI Taxonomy" id="1506996"/>
    <lineage>
        <taxon>Bacteria</taxon>
        <taxon>Pseudomonadati</taxon>
        <taxon>Thermodesulfobacteriota</taxon>
        <taxon>Desulfobulbia</taxon>
        <taxon>Desulfobulbales</taxon>
        <taxon>Desulfobulbaceae</taxon>
        <taxon>Desulfoprunum</taxon>
    </lineage>
</organism>
<accession>A0A840UVA7</accession>
<dbReference type="RefSeq" id="WP_183352425.1">
    <property type="nucleotide sequence ID" value="NZ_JACHEO010000031.1"/>
</dbReference>
<protein>
    <submittedName>
        <fullName evidence="1">Tetratricopeptide (TPR) repeat protein</fullName>
    </submittedName>
</protein>
<reference evidence="1 2" key="1">
    <citation type="submission" date="2020-08" db="EMBL/GenBank/DDBJ databases">
        <title>Genomic Encyclopedia of Type Strains, Phase IV (KMG-IV): sequencing the most valuable type-strain genomes for metagenomic binning, comparative biology and taxonomic classification.</title>
        <authorList>
            <person name="Goeker M."/>
        </authorList>
    </citation>
    <scope>NUCLEOTIDE SEQUENCE [LARGE SCALE GENOMIC DNA]</scope>
    <source>
        <strain evidence="1 2">DSM 28570</strain>
    </source>
</reference>
<sequence length="274" mass="30913">MQLDLFNWDHIEIGVGRNSLARLDFNDARHRFNLVLCGFPNHPEAAQSMKELLYWEKTLAEFEALPPETAPPFLWAAIRRFPFDAADYSQQLRRSLIQRLLTALADRPTFYDPPDLCSGYLHLQLGDLAAAVTALRSLIQSRPDSGLPHLYLGEALYRQGRTERSGPCYARALLLNPEAISPEAISHQPLAEVIKEYGPSLAPIHAFLQGILPLVADDSLPVTPATTIYKALQQAEQARRENRHQDMIAARRDLKNLSADIFREYLDTLEDSTV</sequence>